<keyword evidence="2" id="KW-1185">Reference proteome</keyword>
<name>A0ABW6JSJ1_9BACI</name>
<dbReference type="RefSeq" id="WP_389213856.1">
    <property type="nucleotide sequence ID" value="NZ_JBIACJ010000001.1"/>
</dbReference>
<evidence type="ECO:0000313" key="2">
    <source>
        <dbReference type="Proteomes" id="UP001601058"/>
    </source>
</evidence>
<proteinExistence type="predicted"/>
<reference evidence="1 2" key="1">
    <citation type="submission" date="2024-08" db="EMBL/GenBank/DDBJ databases">
        <title>Two novel Cytobacillus novel species.</title>
        <authorList>
            <person name="Liu G."/>
        </authorList>
    </citation>
    <scope>NUCLEOTIDE SEQUENCE [LARGE SCALE GENOMIC DNA]</scope>
    <source>
        <strain evidence="1 2">FJAT-53684</strain>
    </source>
</reference>
<dbReference type="Proteomes" id="UP001601058">
    <property type="component" value="Unassembled WGS sequence"/>
</dbReference>
<comment type="caution">
    <text evidence="1">The sequence shown here is derived from an EMBL/GenBank/DDBJ whole genome shotgun (WGS) entry which is preliminary data.</text>
</comment>
<sequence length="48" mass="5599">MNKTNQSKKYTIVGTDINEVKRLNQDSGLSYNQVKELLANRMNRNKDK</sequence>
<evidence type="ECO:0000313" key="1">
    <source>
        <dbReference type="EMBL" id="MFE8694821.1"/>
    </source>
</evidence>
<dbReference type="EMBL" id="JBIACJ010000001">
    <property type="protein sequence ID" value="MFE8694821.1"/>
    <property type="molecule type" value="Genomic_DNA"/>
</dbReference>
<protein>
    <recommendedName>
        <fullName evidence="3">DNA mismatch repair protein MutT</fullName>
    </recommendedName>
</protein>
<evidence type="ECO:0008006" key="3">
    <source>
        <dbReference type="Google" id="ProtNLM"/>
    </source>
</evidence>
<accession>A0ABW6JSJ1</accession>
<gene>
    <name evidence="1" type="ORF">ACFYKT_00450</name>
</gene>
<organism evidence="1 2">
    <name type="scientific">Cytobacillus mangrovibacter</name>
    <dbReference type="NCBI Taxonomy" id="3299024"/>
    <lineage>
        <taxon>Bacteria</taxon>
        <taxon>Bacillati</taxon>
        <taxon>Bacillota</taxon>
        <taxon>Bacilli</taxon>
        <taxon>Bacillales</taxon>
        <taxon>Bacillaceae</taxon>
        <taxon>Cytobacillus</taxon>
    </lineage>
</organism>